<evidence type="ECO:0000313" key="1">
    <source>
        <dbReference type="EMBL" id="PXY95516.1"/>
    </source>
</evidence>
<reference evidence="1 2" key="1">
    <citation type="submission" date="2018-05" db="EMBL/GenBank/DDBJ databases">
        <title>Reference genomes for bee gut microbiota database.</title>
        <authorList>
            <person name="Ellegaard K.M."/>
        </authorList>
    </citation>
    <scope>NUCLEOTIDE SEQUENCE [LARGE SCALE GENOMIC DNA]</scope>
    <source>
        <strain evidence="1 2">ESL0167</strain>
    </source>
</reference>
<dbReference type="RefSeq" id="WP_110443429.1">
    <property type="nucleotide sequence ID" value="NZ_QGLM01000012.1"/>
</dbReference>
<proteinExistence type="predicted"/>
<sequence length="147" mass="16955">MIKHLSLLILISFVLVGCHNDKQITEKYLSGNWECQYSDYKMTLFTLDGSIASTSNEIYNTTPKFSYSIDDGVFYTNVDRKRVASSLEKLHHDKYKQPNGAESELYAEFSYISENEFEKTNQLTILVNDKDIANATINSKMRCKRVE</sequence>
<gene>
    <name evidence="1" type="ORF">DKK76_05215</name>
</gene>
<protein>
    <recommendedName>
        <fullName evidence="3">Lipoprotein</fullName>
    </recommendedName>
</protein>
<dbReference type="PROSITE" id="PS51257">
    <property type="entry name" value="PROKAR_LIPOPROTEIN"/>
    <property type="match status" value="1"/>
</dbReference>
<dbReference type="Proteomes" id="UP000247838">
    <property type="component" value="Unassembled WGS sequence"/>
</dbReference>
<evidence type="ECO:0008006" key="3">
    <source>
        <dbReference type="Google" id="ProtNLM"/>
    </source>
</evidence>
<organism evidence="1 2">
    <name type="scientific">Frischella perrara</name>
    <dbReference type="NCBI Taxonomy" id="1267021"/>
    <lineage>
        <taxon>Bacteria</taxon>
        <taxon>Pseudomonadati</taxon>
        <taxon>Pseudomonadota</taxon>
        <taxon>Gammaproteobacteria</taxon>
        <taxon>Orbales</taxon>
        <taxon>Orbaceae</taxon>
        <taxon>Frischella</taxon>
    </lineage>
</organism>
<name>A0A318MXG1_FRIPE</name>
<accession>A0A318MXG1</accession>
<comment type="caution">
    <text evidence="1">The sequence shown here is derived from an EMBL/GenBank/DDBJ whole genome shotgun (WGS) entry which is preliminary data.</text>
</comment>
<dbReference type="AlphaFoldDB" id="A0A318MXG1"/>
<evidence type="ECO:0000313" key="2">
    <source>
        <dbReference type="Proteomes" id="UP000247838"/>
    </source>
</evidence>
<dbReference type="EMBL" id="QGLM01000012">
    <property type="protein sequence ID" value="PXY95516.1"/>
    <property type="molecule type" value="Genomic_DNA"/>
</dbReference>